<dbReference type="EMBL" id="BAABME010019635">
    <property type="protein sequence ID" value="GAA0157855.1"/>
    <property type="molecule type" value="Genomic_DNA"/>
</dbReference>
<keyword evidence="2" id="KW-1185">Reference proteome</keyword>
<sequence length="125" mass="13878">MPILPRYGEETSRGQGGTVAMTLRHEMLQPRRPPTDAMTDLQRQVDALSAKVSGQARRGTNIELADLAPFSPDIRSAVMPDGMKLSVFTKFIGRRIQRSTSRSSSPNCLSTSRITEYTTEPFHLV</sequence>
<evidence type="ECO:0000313" key="2">
    <source>
        <dbReference type="Proteomes" id="UP001454036"/>
    </source>
</evidence>
<protein>
    <submittedName>
        <fullName evidence="1">Uncharacterized protein</fullName>
    </submittedName>
</protein>
<organism evidence="1 2">
    <name type="scientific">Lithospermum erythrorhizon</name>
    <name type="common">Purple gromwell</name>
    <name type="synonym">Lithospermum officinale var. erythrorhizon</name>
    <dbReference type="NCBI Taxonomy" id="34254"/>
    <lineage>
        <taxon>Eukaryota</taxon>
        <taxon>Viridiplantae</taxon>
        <taxon>Streptophyta</taxon>
        <taxon>Embryophyta</taxon>
        <taxon>Tracheophyta</taxon>
        <taxon>Spermatophyta</taxon>
        <taxon>Magnoliopsida</taxon>
        <taxon>eudicotyledons</taxon>
        <taxon>Gunneridae</taxon>
        <taxon>Pentapetalae</taxon>
        <taxon>asterids</taxon>
        <taxon>lamiids</taxon>
        <taxon>Boraginales</taxon>
        <taxon>Boraginaceae</taxon>
        <taxon>Boraginoideae</taxon>
        <taxon>Lithospermeae</taxon>
        <taxon>Lithospermum</taxon>
    </lineage>
</organism>
<accession>A0AAV3Q1Q2</accession>
<gene>
    <name evidence="1" type="ORF">LIER_38533</name>
</gene>
<name>A0AAV3Q1Q2_LITER</name>
<comment type="caution">
    <text evidence="1">The sequence shown here is derived from an EMBL/GenBank/DDBJ whole genome shotgun (WGS) entry which is preliminary data.</text>
</comment>
<dbReference type="Proteomes" id="UP001454036">
    <property type="component" value="Unassembled WGS sequence"/>
</dbReference>
<evidence type="ECO:0000313" key="1">
    <source>
        <dbReference type="EMBL" id="GAA0157855.1"/>
    </source>
</evidence>
<dbReference type="AlphaFoldDB" id="A0AAV3Q1Q2"/>
<proteinExistence type="predicted"/>
<reference evidence="1 2" key="1">
    <citation type="submission" date="2024-01" db="EMBL/GenBank/DDBJ databases">
        <title>The complete chloroplast genome sequence of Lithospermum erythrorhizon: insights into the phylogenetic relationship among Boraginaceae species and the maternal lineages of purple gromwells.</title>
        <authorList>
            <person name="Okada T."/>
            <person name="Watanabe K."/>
        </authorList>
    </citation>
    <scope>NUCLEOTIDE SEQUENCE [LARGE SCALE GENOMIC DNA]</scope>
</reference>